<dbReference type="PANTHER" id="PTHR46558:SF14">
    <property type="entry name" value="HTH-TYPE TRANSCRIPTIONAL REGULATOR ANSR"/>
    <property type="match status" value="1"/>
</dbReference>
<dbReference type="EMBL" id="CP001859">
    <property type="protein sequence ID" value="ADB48298.1"/>
    <property type="molecule type" value="Genomic_DNA"/>
</dbReference>
<keyword evidence="1" id="KW-0238">DNA-binding</keyword>
<name>D2RMJ6_ACIFV</name>
<organism evidence="3 4">
    <name type="scientific">Acidaminococcus fermentans (strain ATCC 25085 / DSM 20731 / CCUG 9996 / CIP 106432 / VR4)</name>
    <dbReference type="NCBI Taxonomy" id="591001"/>
    <lineage>
        <taxon>Bacteria</taxon>
        <taxon>Bacillati</taxon>
        <taxon>Bacillota</taxon>
        <taxon>Negativicutes</taxon>
        <taxon>Acidaminococcales</taxon>
        <taxon>Acidaminococcaceae</taxon>
        <taxon>Acidaminococcus</taxon>
    </lineage>
</organism>
<dbReference type="STRING" id="591001.Acfer_1946"/>
<dbReference type="AlphaFoldDB" id="D2RMJ6"/>
<feature type="domain" description="HTH cro/C1-type" evidence="2">
    <location>
        <begin position="19"/>
        <end position="74"/>
    </location>
</feature>
<dbReference type="eggNOG" id="COG1476">
    <property type="taxonomic scope" value="Bacteria"/>
</dbReference>
<evidence type="ECO:0000313" key="3">
    <source>
        <dbReference type="EMBL" id="ADB48298.1"/>
    </source>
</evidence>
<evidence type="ECO:0000259" key="2">
    <source>
        <dbReference type="PROSITE" id="PS50943"/>
    </source>
</evidence>
<dbReference type="GO" id="GO:0003677">
    <property type="term" value="F:DNA binding"/>
    <property type="evidence" value="ECO:0007669"/>
    <property type="project" value="UniProtKB-KW"/>
</dbReference>
<dbReference type="KEGG" id="afn:Acfer_1946"/>
<dbReference type="SUPFAM" id="SSF47413">
    <property type="entry name" value="lambda repressor-like DNA-binding domains"/>
    <property type="match status" value="1"/>
</dbReference>
<dbReference type="InterPro" id="IPR001387">
    <property type="entry name" value="Cro/C1-type_HTH"/>
</dbReference>
<reference evidence="3 4" key="1">
    <citation type="journal article" date="2010" name="Stand. Genomic Sci.">
        <title>Complete genome sequence of Acidaminococcus fermentans type strain (VR4).</title>
        <authorList>
            <person name="Chang Y.J."/>
            <person name="Pukall R."/>
            <person name="Saunders E."/>
            <person name="Lapidus A."/>
            <person name="Copeland A."/>
            <person name="Nolan M."/>
            <person name="Glavina Del Rio T."/>
            <person name="Lucas S."/>
            <person name="Chen F."/>
            <person name="Tice H."/>
            <person name="Cheng J.F."/>
            <person name="Han C."/>
            <person name="Detter J.C."/>
            <person name="Bruce D."/>
            <person name="Goodwin L."/>
            <person name="Pitluck S."/>
            <person name="Mikhailova N."/>
            <person name="Liolios K."/>
            <person name="Pati A."/>
            <person name="Ivanova N."/>
            <person name="Mavromatis K."/>
            <person name="Chen A."/>
            <person name="Palaniappan K."/>
            <person name="Land M."/>
            <person name="Hauser L."/>
            <person name="Jeffries C.D."/>
            <person name="Brettin T."/>
            <person name="Rohde M."/>
            <person name="Goker M."/>
            <person name="Bristow J."/>
            <person name="Eisen J.A."/>
            <person name="Markowitz V."/>
            <person name="Hugenholtz P."/>
            <person name="Kyrpides N.C."/>
            <person name="Klenk H.P."/>
        </authorList>
    </citation>
    <scope>NUCLEOTIDE SEQUENCE [LARGE SCALE GENOMIC DNA]</scope>
    <source>
        <strain evidence="4">ATCC 25085 / DSM 20731 / CCUG 9996 / CIP 106432 / VR4</strain>
    </source>
</reference>
<proteinExistence type="predicted"/>
<accession>D2RMJ6</accession>
<gene>
    <name evidence="3" type="ordered locus">Acfer_1946</name>
</gene>
<keyword evidence="4" id="KW-1185">Reference proteome</keyword>
<dbReference type="Proteomes" id="UP000001902">
    <property type="component" value="Chromosome"/>
</dbReference>
<evidence type="ECO:0000313" key="4">
    <source>
        <dbReference type="Proteomes" id="UP000001902"/>
    </source>
</evidence>
<dbReference type="CDD" id="cd00093">
    <property type="entry name" value="HTH_XRE"/>
    <property type="match status" value="1"/>
</dbReference>
<dbReference type="InterPro" id="IPR010982">
    <property type="entry name" value="Lambda_DNA-bd_dom_sf"/>
</dbReference>
<dbReference type="Gene3D" id="1.10.260.40">
    <property type="entry name" value="lambda repressor-like DNA-binding domains"/>
    <property type="match status" value="1"/>
</dbReference>
<dbReference type="HOGENOM" id="CLU_1545193_0_0_9"/>
<dbReference type="SMART" id="SM00530">
    <property type="entry name" value="HTH_XRE"/>
    <property type="match status" value="1"/>
</dbReference>
<evidence type="ECO:0000256" key="1">
    <source>
        <dbReference type="ARBA" id="ARBA00023125"/>
    </source>
</evidence>
<dbReference type="Pfam" id="PF01381">
    <property type="entry name" value="HTH_3"/>
    <property type="match status" value="1"/>
</dbReference>
<dbReference type="PROSITE" id="PS50943">
    <property type="entry name" value="HTH_CROC1"/>
    <property type="match status" value="1"/>
</dbReference>
<dbReference type="PANTHER" id="PTHR46558">
    <property type="entry name" value="TRACRIPTIONAL REGULATORY PROTEIN-RELATED-RELATED"/>
    <property type="match status" value="1"/>
</dbReference>
<protein>
    <submittedName>
        <fullName evidence="3">Transcriptional regulator, XRE family</fullName>
    </submittedName>
</protein>
<sequence>MDIILDMKGGFSVGFQENLIHYREKAGYKSAKDFSEKLGINYTTYMGYENKGREPKYSLLVKIARLLHVSVDNLLGYDPEQPDELTRCLDVCKEAGLFTDPWQFRGSTAVFVYQNKEEAKQDKGSLDVPVLGKDEFIAAVIAGANNPNYQAAKKDLLKMYVYASILQKYAKSAGNINVDIESLKAGALPSKAKNAIQENLDALQENPDK</sequence>